<accession>A0A812PDX0</accession>
<organism evidence="2 3">
    <name type="scientific">Symbiodinium natans</name>
    <dbReference type="NCBI Taxonomy" id="878477"/>
    <lineage>
        <taxon>Eukaryota</taxon>
        <taxon>Sar</taxon>
        <taxon>Alveolata</taxon>
        <taxon>Dinophyceae</taxon>
        <taxon>Suessiales</taxon>
        <taxon>Symbiodiniaceae</taxon>
        <taxon>Symbiodinium</taxon>
    </lineage>
</organism>
<evidence type="ECO:0000313" key="3">
    <source>
        <dbReference type="Proteomes" id="UP000604046"/>
    </source>
</evidence>
<name>A0A812PDX0_9DINO</name>
<feature type="compositionally biased region" description="Low complexity" evidence="1">
    <location>
        <begin position="72"/>
        <end position="84"/>
    </location>
</feature>
<dbReference type="EMBL" id="CAJNDS010002145">
    <property type="protein sequence ID" value="CAE7350351.1"/>
    <property type="molecule type" value="Genomic_DNA"/>
</dbReference>
<sequence length="157" mass="16652">MSVPGARDGFMFKLGIKGLGYYEDSSLREIEARSAAAAAAERKALAAERKAAETNPEEIELDLDDDEDEGPAAEASGPAAPMASNTEEIELNVEDIDEAPIAPEVFGSGLSSLRASLPESTAVPDVSSCYHVSLLQFFLYSLLESGRRSRAGLLTLS</sequence>
<protein>
    <submittedName>
        <fullName evidence="2">Xab2 protein</fullName>
    </submittedName>
</protein>
<gene>
    <name evidence="2" type="primary">Xab2</name>
    <name evidence="2" type="ORF">SNAT2548_LOCUS18437</name>
</gene>
<keyword evidence="3" id="KW-1185">Reference proteome</keyword>
<reference evidence="2" key="1">
    <citation type="submission" date="2021-02" db="EMBL/GenBank/DDBJ databases">
        <authorList>
            <person name="Dougan E. K."/>
            <person name="Rhodes N."/>
            <person name="Thang M."/>
            <person name="Chan C."/>
        </authorList>
    </citation>
    <scope>NUCLEOTIDE SEQUENCE</scope>
</reference>
<feature type="region of interest" description="Disordered" evidence="1">
    <location>
        <begin position="46"/>
        <end position="87"/>
    </location>
</feature>
<evidence type="ECO:0000313" key="2">
    <source>
        <dbReference type="EMBL" id="CAE7350351.1"/>
    </source>
</evidence>
<evidence type="ECO:0000256" key="1">
    <source>
        <dbReference type="SAM" id="MobiDB-lite"/>
    </source>
</evidence>
<proteinExistence type="predicted"/>
<dbReference type="Proteomes" id="UP000604046">
    <property type="component" value="Unassembled WGS sequence"/>
</dbReference>
<dbReference type="AlphaFoldDB" id="A0A812PDX0"/>
<comment type="caution">
    <text evidence="2">The sequence shown here is derived from an EMBL/GenBank/DDBJ whole genome shotgun (WGS) entry which is preliminary data.</text>
</comment>
<feature type="compositionally biased region" description="Acidic residues" evidence="1">
    <location>
        <begin position="55"/>
        <end position="71"/>
    </location>
</feature>